<evidence type="ECO:0000256" key="3">
    <source>
        <dbReference type="ARBA" id="ARBA00007919"/>
    </source>
</evidence>
<dbReference type="GO" id="GO:0008750">
    <property type="term" value="F:proton-translocating NAD(P)+ transhydrogenase activity"/>
    <property type="evidence" value="ECO:0007669"/>
    <property type="project" value="UniProtKB-EC"/>
</dbReference>
<dbReference type="Gene3D" id="3.40.50.1220">
    <property type="entry name" value="TPP-binding domain"/>
    <property type="match status" value="1"/>
</dbReference>
<dbReference type="GO" id="GO:0050661">
    <property type="term" value="F:NADP binding"/>
    <property type="evidence" value="ECO:0007669"/>
    <property type="project" value="InterPro"/>
</dbReference>
<evidence type="ECO:0000256" key="8">
    <source>
        <dbReference type="ARBA" id="ARBA00022692"/>
    </source>
</evidence>
<dbReference type="FunFam" id="3.40.50.1220:FF:000002">
    <property type="entry name" value="NAD(P) transhydrogenase subunit beta"/>
    <property type="match status" value="1"/>
</dbReference>
<dbReference type="RefSeq" id="WP_111163815.1">
    <property type="nucleotide sequence ID" value="NZ_PCDP01000069.1"/>
</dbReference>
<keyword evidence="8 17" id="KW-0812">Transmembrane</keyword>
<comment type="subunit">
    <text evidence="15">Complex of an alpha and a beta chain; in Rhodospirillum, the alpha chain seems to be made of two subunits.</text>
</comment>
<evidence type="ECO:0000256" key="15">
    <source>
        <dbReference type="ARBA" id="ARBA00066047"/>
    </source>
</evidence>
<feature type="transmembrane region" description="Helical" evidence="17">
    <location>
        <begin position="35"/>
        <end position="52"/>
    </location>
</feature>
<dbReference type="InterPro" id="IPR012136">
    <property type="entry name" value="NADH_DH_b"/>
</dbReference>
<dbReference type="InterPro" id="IPR029035">
    <property type="entry name" value="DHS-like_NAD/FAD-binding_dom"/>
</dbReference>
<evidence type="ECO:0000256" key="16">
    <source>
        <dbReference type="PIRNR" id="PIRNR000204"/>
    </source>
</evidence>
<feature type="transmembrane region" description="Helical" evidence="17">
    <location>
        <begin position="88"/>
        <end position="109"/>
    </location>
</feature>
<dbReference type="AlphaFoldDB" id="A0A2W4CT39"/>
<evidence type="ECO:0000256" key="4">
    <source>
        <dbReference type="ARBA" id="ARBA00012943"/>
    </source>
</evidence>
<evidence type="ECO:0000259" key="18">
    <source>
        <dbReference type="Pfam" id="PF02233"/>
    </source>
</evidence>
<keyword evidence="12 16" id="KW-0520">NAD</keyword>
<evidence type="ECO:0000256" key="7">
    <source>
        <dbReference type="ARBA" id="ARBA00022519"/>
    </source>
</evidence>
<organism evidence="19 20">
    <name type="scientific">Rhizobium tubonense</name>
    <dbReference type="NCBI Taxonomy" id="484088"/>
    <lineage>
        <taxon>Bacteria</taxon>
        <taxon>Pseudomonadati</taxon>
        <taxon>Pseudomonadota</taxon>
        <taxon>Alphaproteobacteria</taxon>
        <taxon>Hyphomicrobiales</taxon>
        <taxon>Rhizobiaceae</taxon>
        <taxon>Rhizobium/Agrobacterium group</taxon>
        <taxon>Rhizobium</taxon>
    </lineage>
</organism>
<reference evidence="19 20" key="1">
    <citation type="journal article" date="2018" name="Sci. Rep.">
        <title>Rhizobium tumorigenes sp. nov., a novel plant tumorigenic bacterium isolated from cane gall tumors on thornless blackberry.</title>
        <authorList>
            <person name="Kuzmanovi N."/>
            <person name="Smalla K."/>
            <person name="Gronow S."/>
            <person name="PuBawska J."/>
        </authorList>
    </citation>
    <scope>NUCLEOTIDE SEQUENCE [LARGE SCALE GENOMIC DNA]</scope>
    <source>
        <strain evidence="19 20">CCBAU 85046</strain>
    </source>
</reference>
<evidence type="ECO:0000256" key="2">
    <source>
        <dbReference type="ARBA" id="ARBA00004429"/>
    </source>
</evidence>
<feature type="transmembrane region" description="Helical" evidence="17">
    <location>
        <begin position="6"/>
        <end position="23"/>
    </location>
</feature>
<dbReference type="EC" id="7.1.1.1" evidence="4 16"/>
<feature type="transmembrane region" description="Helical" evidence="17">
    <location>
        <begin position="58"/>
        <end position="76"/>
    </location>
</feature>
<keyword evidence="13 16" id="KW-0472">Membrane</keyword>
<evidence type="ECO:0000313" key="19">
    <source>
        <dbReference type="EMBL" id="PZM08544.1"/>
    </source>
</evidence>
<feature type="transmembrane region" description="Helical" evidence="17">
    <location>
        <begin position="169"/>
        <end position="185"/>
    </location>
</feature>
<gene>
    <name evidence="19" type="ORF">CPY51_29075</name>
</gene>
<dbReference type="PIRSF" id="PIRSF000204">
    <property type="entry name" value="PNTB"/>
    <property type="match status" value="1"/>
</dbReference>
<dbReference type="SUPFAM" id="SSF52467">
    <property type="entry name" value="DHS-like NAD/FAD-binding domain"/>
    <property type="match status" value="1"/>
</dbReference>
<evidence type="ECO:0000256" key="14">
    <source>
        <dbReference type="ARBA" id="ARBA00048202"/>
    </source>
</evidence>
<dbReference type="GO" id="GO:0005886">
    <property type="term" value="C:plasma membrane"/>
    <property type="evidence" value="ECO:0007669"/>
    <property type="project" value="UniProtKB-SubCell"/>
</dbReference>
<keyword evidence="6 16" id="KW-1003">Cell membrane</keyword>
<keyword evidence="20" id="KW-1185">Reference proteome</keyword>
<evidence type="ECO:0000256" key="11">
    <source>
        <dbReference type="ARBA" id="ARBA00022989"/>
    </source>
</evidence>
<evidence type="ECO:0000256" key="12">
    <source>
        <dbReference type="ARBA" id="ARBA00023027"/>
    </source>
</evidence>
<comment type="function">
    <text evidence="1 16">The transhydrogenation between NADH and NADP is coupled to respiration and ATP hydrolysis and functions as a proton pump across the membrane.</text>
</comment>
<sequence length="464" mass="48218">MSNIAAFLYLVSGVLFVLALRGLSHPASSRKGNLYGMVGMAIAIVTTLVLATPSFGGLVLIILGLAIGGGAGAYIARVIPMTSMPQLVAAFHSLVGLAAVLVAAAALYTPSSFGIGAIGFIRHEALVEMAIGVAIGALTFTGSIIAFLKLDGRMSGKPIMLPYRHAINGALLALIIFFVIGLAVTESHFDFWAIVALALALGVLLIVPIGGADMPVVVSMLNSYSGWAAAGIGFTLGNLALIITGALVGSSGAILSYIMCKGMNRSFVSVILGGFGGEATSGAVDDIDRSVKLGSAEDAAYLMANASKVIIVPGYGMAVAQAQHALREMGDRLKAHGVEVKYAIHPVAGRMPGHMNVLLAEANVPYDDVFELEDINSEFAQADVAYVIGANDVTNPAARDDKTSPIYGMPILDVDRAKTCLFVKRSLGSGYAGIDNTLFYKDGTMMLLGDAKKMTEDIVKALND</sequence>
<evidence type="ECO:0000256" key="6">
    <source>
        <dbReference type="ARBA" id="ARBA00022475"/>
    </source>
</evidence>
<evidence type="ECO:0000313" key="20">
    <source>
        <dbReference type="Proteomes" id="UP000248925"/>
    </source>
</evidence>
<protein>
    <recommendedName>
        <fullName evidence="5 16">NAD(P) transhydrogenase subunit beta</fullName>
        <ecNumber evidence="4 16">7.1.1.1</ecNumber>
    </recommendedName>
    <alternativeName>
        <fullName evidence="16">Nicotinamide nucleotide transhydrogenase subunit beta</fullName>
    </alternativeName>
</protein>
<name>A0A2W4CT39_9HYPH</name>
<dbReference type="Pfam" id="PF02233">
    <property type="entry name" value="PNTB"/>
    <property type="match status" value="1"/>
</dbReference>
<keyword evidence="11 17" id="KW-1133">Transmembrane helix</keyword>
<evidence type="ECO:0000256" key="10">
    <source>
        <dbReference type="ARBA" id="ARBA00022967"/>
    </source>
</evidence>
<keyword evidence="9 16" id="KW-0521">NADP</keyword>
<evidence type="ECO:0000256" key="5">
    <source>
        <dbReference type="ARBA" id="ARBA00014581"/>
    </source>
</evidence>
<feature type="domain" description="NADP transhydrogenase beta-like" evidence="18">
    <location>
        <begin position="7"/>
        <end position="460"/>
    </location>
</feature>
<dbReference type="InterPro" id="IPR034300">
    <property type="entry name" value="PNTB-like"/>
</dbReference>
<feature type="transmembrane region" description="Helical" evidence="17">
    <location>
        <begin position="191"/>
        <end position="209"/>
    </location>
</feature>
<keyword evidence="7 16" id="KW-0997">Cell inner membrane</keyword>
<dbReference type="EMBL" id="PCDP01000069">
    <property type="protein sequence ID" value="PZM08544.1"/>
    <property type="molecule type" value="Genomic_DNA"/>
</dbReference>
<accession>A0A2W4CT39</accession>
<comment type="catalytic activity">
    <reaction evidence="14 16">
        <text>NAD(+) + NADPH + H(+)(in) = NADH + NADP(+) + H(+)(out)</text>
        <dbReference type="Rhea" id="RHEA:47992"/>
        <dbReference type="ChEBI" id="CHEBI:15378"/>
        <dbReference type="ChEBI" id="CHEBI:57540"/>
        <dbReference type="ChEBI" id="CHEBI:57783"/>
        <dbReference type="ChEBI" id="CHEBI:57945"/>
        <dbReference type="ChEBI" id="CHEBI:58349"/>
        <dbReference type="EC" id="7.1.1.1"/>
    </reaction>
</comment>
<comment type="similarity">
    <text evidence="3 16">Belongs to the PNT beta subunit family.</text>
</comment>
<evidence type="ECO:0000256" key="13">
    <source>
        <dbReference type="ARBA" id="ARBA00023136"/>
    </source>
</evidence>
<evidence type="ECO:0000256" key="17">
    <source>
        <dbReference type="SAM" id="Phobius"/>
    </source>
</evidence>
<dbReference type="PANTHER" id="PTHR44758">
    <property type="entry name" value="NAD(P) TRANSHYDROGENASE SUBUNIT BETA"/>
    <property type="match status" value="1"/>
</dbReference>
<dbReference type="PANTHER" id="PTHR44758:SF1">
    <property type="entry name" value="NAD(P) TRANSHYDROGENASE SUBUNIT BETA"/>
    <property type="match status" value="1"/>
</dbReference>
<dbReference type="OrthoDB" id="9763786at2"/>
<dbReference type="Proteomes" id="UP000248925">
    <property type="component" value="Unassembled WGS sequence"/>
</dbReference>
<comment type="caution">
    <text evidence="19">The sequence shown here is derived from an EMBL/GenBank/DDBJ whole genome shotgun (WGS) entry which is preliminary data.</text>
</comment>
<evidence type="ECO:0000256" key="9">
    <source>
        <dbReference type="ARBA" id="ARBA00022857"/>
    </source>
</evidence>
<proteinExistence type="inferred from homology"/>
<evidence type="ECO:0000256" key="1">
    <source>
        <dbReference type="ARBA" id="ARBA00003943"/>
    </source>
</evidence>
<feature type="transmembrane region" description="Helical" evidence="17">
    <location>
        <begin position="129"/>
        <end position="148"/>
    </location>
</feature>
<keyword evidence="10 16" id="KW-1278">Translocase</keyword>
<comment type="subcellular location">
    <subcellularLocation>
        <location evidence="2">Cell inner membrane</location>
        <topology evidence="2">Multi-pass membrane protein</topology>
    </subcellularLocation>
</comment>